<dbReference type="PANTHER" id="PTHR45682:SF10">
    <property type="entry name" value="DUAL SPECIFICITY PROTEIN PHOSPHATASE 13 ISOFORM B"/>
    <property type="match status" value="1"/>
</dbReference>
<accession>V8NPN9</accession>
<organism evidence="3 4">
    <name type="scientific">Ophiophagus hannah</name>
    <name type="common">King cobra</name>
    <name type="synonym">Naja hannah</name>
    <dbReference type="NCBI Taxonomy" id="8665"/>
    <lineage>
        <taxon>Eukaryota</taxon>
        <taxon>Metazoa</taxon>
        <taxon>Chordata</taxon>
        <taxon>Craniata</taxon>
        <taxon>Vertebrata</taxon>
        <taxon>Euteleostomi</taxon>
        <taxon>Lepidosauria</taxon>
        <taxon>Squamata</taxon>
        <taxon>Bifurcata</taxon>
        <taxon>Unidentata</taxon>
        <taxon>Episquamata</taxon>
        <taxon>Toxicofera</taxon>
        <taxon>Serpentes</taxon>
        <taxon>Colubroidea</taxon>
        <taxon>Elapidae</taxon>
        <taxon>Elapinae</taxon>
        <taxon>Ophiophagus</taxon>
    </lineage>
</organism>
<keyword evidence="4" id="KW-1185">Reference proteome</keyword>
<dbReference type="GO" id="GO:0043409">
    <property type="term" value="P:negative regulation of MAPK cascade"/>
    <property type="evidence" value="ECO:0007669"/>
    <property type="project" value="TreeGrafter"/>
</dbReference>
<dbReference type="GO" id="GO:0005737">
    <property type="term" value="C:cytoplasm"/>
    <property type="evidence" value="ECO:0007669"/>
    <property type="project" value="TreeGrafter"/>
</dbReference>
<dbReference type="EMBL" id="AZIM01002718">
    <property type="protein sequence ID" value="ETE63487.1"/>
    <property type="molecule type" value="Genomic_DNA"/>
</dbReference>
<sequence>MGISRSATLVLAFLMIYENKNLVEALKMVREHRGVCPNTGFLSQLRDLDLRLISEKGKARGEFKPYPASAQIVQGRIQ</sequence>
<proteinExistence type="predicted"/>
<dbReference type="InterPro" id="IPR029021">
    <property type="entry name" value="Prot-tyrosine_phosphatase-like"/>
</dbReference>
<feature type="non-terminal residue" evidence="3">
    <location>
        <position position="1"/>
    </location>
</feature>
<gene>
    <name evidence="3" type="primary">DUSP13</name>
    <name evidence="3" type="ORF">L345_10756</name>
</gene>
<protein>
    <submittedName>
        <fullName evidence="3">Dual specificity protein phosphatase 13</fullName>
    </submittedName>
</protein>
<dbReference type="GO" id="GO:0033549">
    <property type="term" value="F:MAP kinase phosphatase activity"/>
    <property type="evidence" value="ECO:0007669"/>
    <property type="project" value="TreeGrafter"/>
</dbReference>
<dbReference type="Pfam" id="PF00782">
    <property type="entry name" value="DSPc"/>
    <property type="match status" value="1"/>
</dbReference>
<dbReference type="Proteomes" id="UP000018936">
    <property type="component" value="Unassembled WGS sequence"/>
</dbReference>
<evidence type="ECO:0000259" key="2">
    <source>
        <dbReference type="Pfam" id="PF00782"/>
    </source>
</evidence>
<dbReference type="GO" id="GO:0008138">
    <property type="term" value="F:protein tyrosine/serine/threonine phosphatase activity"/>
    <property type="evidence" value="ECO:0007669"/>
    <property type="project" value="InterPro"/>
</dbReference>
<keyword evidence="1" id="KW-0732">Signal</keyword>
<dbReference type="PANTHER" id="PTHR45682">
    <property type="entry name" value="AGAP008228-PA"/>
    <property type="match status" value="1"/>
</dbReference>
<dbReference type="InterPro" id="IPR000340">
    <property type="entry name" value="Dual-sp_phosphatase_cat-dom"/>
</dbReference>
<dbReference type="OrthoDB" id="2017893at2759"/>
<name>V8NPN9_OPHHA</name>
<dbReference type="Gene3D" id="3.90.190.10">
    <property type="entry name" value="Protein tyrosine phosphatase superfamily"/>
    <property type="match status" value="1"/>
</dbReference>
<dbReference type="AlphaFoldDB" id="V8NPN9"/>
<dbReference type="InterPro" id="IPR020405">
    <property type="entry name" value="Atypical_DUSP_subfamA"/>
</dbReference>
<comment type="caution">
    <text evidence="3">The sequence shown here is derived from an EMBL/GenBank/DDBJ whole genome shotgun (WGS) entry which is preliminary data.</text>
</comment>
<evidence type="ECO:0000256" key="1">
    <source>
        <dbReference type="SAM" id="SignalP"/>
    </source>
</evidence>
<evidence type="ECO:0000313" key="3">
    <source>
        <dbReference type="EMBL" id="ETE63487.1"/>
    </source>
</evidence>
<feature type="signal peptide" evidence="1">
    <location>
        <begin position="1"/>
        <end position="25"/>
    </location>
</feature>
<evidence type="ECO:0000313" key="4">
    <source>
        <dbReference type="Proteomes" id="UP000018936"/>
    </source>
</evidence>
<feature type="chain" id="PRO_5004771049" evidence="1">
    <location>
        <begin position="26"/>
        <end position="78"/>
    </location>
</feature>
<reference evidence="3 4" key="1">
    <citation type="journal article" date="2013" name="Proc. Natl. Acad. Sci. U.S.A.">
        <title>The king cobra genome reveals dynamic gene evolution and adaptation in the snake venom system.</title>
        <authorList>
            <person name="Vonk F.J."/>
            <person name="Casewell N.R."/>
            <person name="Henkel C.V."/>
            <person name="Heimberg A.M."/>
            <person name="Jansen H.J."/>
            <person name="McCleary R.J."/>
            <person name="Kerkkamp H.M."/>
            <person name="Vos R.A."/>
            <person name="Guerreiro I."/>
            <person name="Calvete J.J."/>
            <person name="Wuster W."/>
            <person name="Woods A.E."/>
            <person name="Logan J.M."/>
            <person name="Harrison R.A."/>
            <person name="Castoe T.A."/>
            <person name="de Koning A.P."/>
            <person name="Pollock D.D."/>
            <person name="Yandell M."/>
            <person name="Calderon D."/>
            <person name="Renjifo C."/>
            <person name="Currier R.B."/>
            <person name="Salgado D."/>
            <person name="Pla D."/>
            <person name="Sanz L."/>
            <person name="Hyder A.S."/>
            <person name="Ribeiro J.M."/>
            <person name="Arntzen J.W."/>
            <person name="van den Thillart G.E."/>
            <person name="Boetzer M."/>
            <person name="Pirovano W."/>
            <person name="Dirks R.P."/>
            <person name="Spaink H.P."/>
            <person name="Duboule D."/>
            <person name="McGlinn E."/>
            <person name="Kini R.M."/>
            <person name="Richardson M.K."/>
        </authorList>
    </citation>
    <scope>NUCLEOTIDE SEQUENCE</scope>
    <source>
        <tissue evidence="3">Blood</tissue>
    </source>
</reference>
<feature type="domain" description="Dual specificity phosphatase catalytic" evidence="2">
    <location>
        <begin position="1"/>
        <end position="47"/>
    </location>
</feature>
<dbReference type="SUPFAM" id="SSF52799">
    <property type="entry name" value="(Phosphotyrosine protein) phosphatases II"/>
    <property type="match status" value="1"/>
</dbReference>